<dbReference type="SUPFAM" id="SSF88723">
    <property type="entry name" value="PIN domain-like"/>
    <property type="match status" value="1"/>
</dbReference>
<proteinExistence type="predicted"/>
<feature type="domain" description="PIN" evidence="1">
    <location>
        <begin position="2"/>
        <end position="119"/>
    </location>
</feature>
<name>A5GAQ1_GEOUR</name>
<dbReference type="KEGG" id="gur:Gura_1139"/>
<dbReference type="PANTHER" id="PTHR34610:SF3">
    <property type="entry name" value="SSL7007 PROTEIN"/>
    <property type="match status" value="1"/>
</dbReference>
<sequence>MVRVVLDANQFVSALLKPGSNPDAIMRLVREEKVILLLSETICDEILRVLTYPKIRNRLNRSDDYLADFVKKLRAVAVITPGTLPLDPIKADADDTKYLVCAIEGKADFIVSGDRHLKDLKSFQGIRIVDPATFLAVIVENSFGG</sequence>
<dbReference type="SMART" id="SM00670">
    <property type="entry name" value="PINc"/>
    <property type="match status" value="1"/>
</dbReference>
<evidence type="ECO:0000313" key="2">
    <source>
        <dbReference type="EMBL" id="ABQ25343.1"/>
    </source>
</evidence>
<evidence type="ECO:0000313" key="3">
    <source>
        <dbReference type="Proteomes" id="UP000006695"/>
    </source>
</evidence>
<reference evidence="2 3" key="1">
    <citation type="submission" date="2007-05" db="EMBL/GenBank/DDBJ databases">
        <title>Complete sequence of Geobacter uraniireducens Rf4.</title>
        <authorList>
            <consortium name="US DOE Joint Genome Institute"/>
            <person name="Copeland A."/>
            <person name="Lucas S."/>
            <person name="Lapidus A."/>
            <person name="Barry K."/>
            <person name="Detter J.C."/>
            <person name="Glavina del Rio T."/>
            <person name="Hammon N."/>
            <person name="Israni S."/>
            <person name="Dalin E."/>
            <person name="Tice H."/>
            <person name="Pitluck S."/>
            <person name="Chertkov O."/>
            <person name="Brettin T."/>
            <person name="Bruce D."/>
            <person name="Han C."/>
            <person name="Schmutz J."/>
            <person name="Larimer F."/>
            <person name="Land M."/>
            <person name="Hauser L."/>
            <person name="Kyrpides N."/>
            <person name="Mikhailova N."/>
            <person name="Shelobolina E."/>
            <person name="Aklujkar M."/>
            <person name="Lovley D."/>
            <person name="Richardson P."/>
        </authorList>
    </citation>
    <scope>NUCLEOTIDE SEQUENCE [LARGE SCALE GENOMIC DNA]</scope>
    <source>
        <strain evidence="2 3">Rf4</strain>
    </source>
</reference>
<dbReference type="NCBIfam" id="TIGR00305">
    <property type="entry name" value="putative toxin-antitoxin system toxin component, PIN family"/>
    <property type="match status" value="1"/>
</dbReference>
<accession>A5GAQ1</accession>
<protein>
    <submittedName>
        <fullName evidence="2">Nucleotide binding protein, PINc</fullName>
    </submittedName>
</protein>
<dbReference type="Pfam" id="PF13470">
    <property type="entry name" value="PIN_3"/>
    <property type="match status" value="1"/>
</dbReference>
<dbReference type="InterPro" id="IPR002850">
    <property type="entry name" value="PIN_toxin-like"/>
</dbReference>
<dbReference type="Proteomes" id="UP000006695">
    <property type="component" value="Chromosome"/>
</dbReference>
<dbReference type="InterPro" id="IPR002716">
    <property type="entry name" value="PIN_dom"/>
</dbReference>
<dbReference type="EMBL" id="CP000698">
    <property type="protein sequence ID" value="ABQ25343.1"/>
    <property type="molecule type" value="Genomic_DNA"/>
</dbReference>
<dbReference type="HOGENOM" id="CLU_116617_3_0_7"/>
<dbReference type="RefSeq" id="WP_011938065.1">
    <property type="nucleotide sequence ID" value="NC_009483.1"/>
</dbReference>
<keyword evidence="3" id="KW-1185">Reference proteome</keyword>
<dbReference type="PANTHER" id="PTHR34610">
    <property type="entry name" value="SSL7007 PROTEIN"/>
    <property type="match status" value="1"/>
</dbReference>
<organism evidence="2 3">
    <name type="scientific">Geotalea uraniireducens (strain Rf4)</name>
    <name type="common">Geobacter uraniireducens</name>
    <dbReference type="NCBI Taxonomy" id="351605"/>
    <lineage>
        <taxon>Bacteria</taxon>
        <taxon>Pseudomonadati</taxon>
        <taxon>Thermodesulfobacteriota</taxon>
        <taxon>Desulfuromonadia</taxon>
        <taxon>Geobacterales</taxon>
        <taxon>Geobacteraceae</taxon>
        <taxon>Geotalea</taxon>
    </lineage>
</organism>
<gene>
    <name evidence="2" type="ordered locus">Gura_1139</name>
</gene>
<dbReference type="InterPro" id="IPR029060">
    <property type="entry name" value="PIN-like_dom_sf"/>
</dbReference>
<dbReference type="AlphaFoldDB" id="A5GAQ1"/>
<dbReference type="STRING" id="351605.Gura_1139"/>
<dbReference type="OrthoDB" id="9798108at2"/>
<evidence type="ECO:0000259" key="1">
    <source>
        <dbReference type="SMART" id="SM00670"/>
    </source>
</evidence>